<dbReference type="RefSeq" id="WP_135477742.1">
    <property type="nucleotide sequence ID" value="NZ_SIJK02000011.1"/>
</dbReference>
<evidence type="ECO:0000256" key="2">
    <source>
        <dbReference type="ARBA" id="ARBA00022793"/>
    </source>
</evidence>
<dbReference type="EC" id="4.2.1.47" evidence="6"/>
<evidence type="ECO:0000313" key="7">
    <source>
        <dbReference type="Proteomes" id="UP001193081"/>
    </source>
</evidence>
<proteinExistence type="predicted"/>
<evidence type="ECO:0000256" key="3">
    <source>
        <dbReference type="ARBA" id="ARBA00023027"/>
    </source>
</evidence>
<keyword evidence="4 6" id="KW-0456">Lyase</keyword>
<dbReference type="SUPFAM" id="SSF51735">
    <property type="entry name" value="NAD(P)-binding Rossmann-fold domains"/>
    <property type="match status" value="1"/>
</dbReference>
<dbReference type="GO" id="GO:0008446">
    <property type="term" value="F:GDP-mannose 4,6-dehydratase activity"/>
    <property type="evidence" value="ECO:0007669"/>
    <property type="project" value="UniProtKB-EC"/>
</dbReference>
<accession>A0ABS4D8H6</accession>
<name>A0ABS4D8H6_9CHLR</name>
<evidence type="ECO:0000256" key="1">
    <source>
        <dbReference type="ARBA" id="ARBA00001911"/>
    </source>
</evidence>
<dbReference type="EMBL" id="SIJK02000011">
    <property type="protein sequence ID" value="MBP1465714.1"/>
    <property type="molecule type" value="Genomic_DNA"/>
</dbReference>
<dbReference type="InterPro" id="IPR044516">
    <property type="entry name" value="UXS-like"/>
</dbReference>
<protein>
    <submittedName>
        <fullName evidence="6">GDP-mannose 4,6-dehydratase</fullName>
        <ecNumber evidence="6">4.2.1.47</ecNumber>
    </submittedName>
</protein>
<dbReference type="Pfam" id="PF01370">
    <property type="entry name" value="Epimerase"/>
    <property type="match status" value="1"/>
</dbReference>
<comment type="cofactor">
    <cofactor evidence="1">
        <name>NAD(+)</name>
        <dbReference type="ChEBI" id="CHEBI:57540"/>
    </cofactor>
</comment>
<dbReference type="InterPro" id="IPR001509">
    <property type="entry name" value="Epimerase_deHydtase"/>
</dbReference>
<keyword evidence="7" id="KW-1185">Reference proteome</keyword>
<dbReference type="InterPro" id="IPR036291">
    <property type="entry name" value="NAD(P)-bd_dom_sf"/>
</dbReference>
<dbReference type="PANTHER" id="PTHR43078:SF6">
    <property type="entry name" value="UDP-GLUCURONIC ACID DECARBOXYLASE 1"/>
    <property type="match status" value="1"/>
</dbReference>
<reference evidence="6 7" key="1">
    <citation type="submission" date="2021-03" db="EMBL/GenBank/DDBJ databases">
        <authorList>
            <person name="Grouzdev D.S."/>
        </authorList>
    </citation>
    <scope>NUCLEOTIDE SEQUENCE [LARGE SCALE GENOMIC DNA]</scope>
    <source>
        <strain evidence="6 7">M50-1</strain>
    </source>
</reference>
<keyword evidence="3" id="KW-0520">NAD</keyword>
<dbReference type="Proteomes" id="UP001193081">
    <property type="component" value="Unassembled WGS sequence"/>
</dbReference>
<gene>
    <name evidence="6" type="ORF">EYB53_008355</name>
</gene>
<evidence type="ECO:0000256" key="4">
    <source>
        <dbReference type="ARBA" id="ARBA00023239"/>
    </source>
</evidence>
<sequence length="320" mass="35225">MHTYLITGGAGFIGSHLAEYLLAQGQRVLAIDNLSTGAMANIAHLLPNEHFRFARADVNDLVVLDRLASEAQVIIHLAAAVGVQLVVERPVHTIETNVRGTETVLRAALRYGSRVLVASTSEVYGKATRVPFAEEDDILLGATSKSRWSYAASKMLDEFLALAYHREFGLDALVMRFFNTIGPRQSGRYGMVVPRFVRQALSNEPLTIYGDGQQARCFCDVRDIVRAVVALADHHLVGPERVFNLGNTREITITALAELVKTLTGSSAELAYVPYAEAYAPGFEDMHRRVPDITRIQHLIGWTPTITLEKTIDDIAAALR</sequence>
<evidence type="ECO:0000313" key="6">
    <source>
        <dbReference type="EMBL" id="MBP1465714.1"/>
    </source>
</evidence>
<keyword evidence="2" id="KW-0210">Decarboxylase</keyword>
<dbReference type="Gene3D" id="3.40.50.720">
    <property type="entry name" value="NAD(P)-binding Rossmann-like Domain"/>
    <property type="match status" value="1"/>
</dbReference>
<comment type="caution">
    <text evidence="6">The sequence shown here is derived from an EMBL/GenBank/DDBJ whole genome shotgun (WGS) entry which is preliminary data.</text>
</comment>
<evidence type="ECO:0000259" key="5">
    <source>
        <dbReference type="Pfam" id="PF01370"/>
    </source>
</evidence>
<feature type="domain" description="NAD-dependent epimerase/dehydratase" evidence="5">
    <location>
        <begin position="5"/>
        <end position="246"/>
    </location>
</feature>
<dbReference type="PANTHER" id="PTHR43078">
    <property type="entry name" value="UDP-GLUCURONIC ACID DECARBOXYLASE-RELATED"/>
    <property type="match status" value="1"/>
</dbReference>
<organism evidence="6 7">
    <name type="scientific">Candidatus Chloroploca mongolica</name>
    <dbReference type="NCBI Taxonomy" id="2528176"/>
    <lineage>
        <taxon>Bacteria</taxon>
        <taxon>Bacillati</taxon>
        <taxon>Chloroflexota</taxon>
        <taxon>Chloroflexia</taxon>
        <taxon>Chloroflexales</taxon>
        <taxon>Chloroflexineae</taxon>
        <taxon>Oscillochloridaceae</taxon>
        <taxon>Candidatus Chloroploca</taxon>
    </lineage>
</organism>